<accession>A0A0F9AFP1</accession>
<dbReference type="PROSITE" id="PS51679">
    <property type="entry name" value="SAM_MT_C5"/>
    <property type="match status" value="1"/>
</dbReference>
<gene>
    <name evidence="5" type="ORF">LCGC14_2576650</name>
</gene>
<evidence type="ECO:0008006" key="6">
    <source>
        <dbReference type="Google" id="ProtNLM"/>
    </source>
</evidence>
<evidence type="ECO:0000256" key="3">
    <source>
        <dbReference type="ARBA" id="ARBA00022691"/>
    </source>
</evidence>
<keyword evidence="3" id="KW-0949">S-adenosyl-L-methionine</keyword>
<feature type="compositionally biased region" description="Basic and acidic residues" evidence="4">
    <location>
        <begin position="78"/>
        <end position="88"/>
    </location>
</feature>
<dbReference type="GO" id="GO:0008168">
    <property type="term" value="F:methyltransferase activity"/>
    <property type="evidence" value="ECO:0007669"/>
    <property type="project" value="UniProtKB-KW"/>
</dbReference>
<dbReference type="EMBL" id="LAZR01042907">
    <property type="protein sequence ID" value="KKL08359.1"/>
    <property type="molecule type" value="Genomic_DNA"/>
</dbReference>
<organism evidence="5">
    <name type="scientific">marine sediment metagenome</name>
    <dbReference type="NCBI Taxonomy" id="412755"/>
    <lineage>
        <taxon>unclassified sequences</taxon>
        <taxon>metagenomes</taxon>
        <taxon>ecological metagenomes</taxon>
    </lineage>
</organism>
<evidence type="ECO:0000256" key="4">
    <source>
        <dbReference type="SAM" id="MobiDB-lite"/>
    </source>
</evidence>
<sequence>MTLTHLSLFSGIGGIDLAAEWAGFKTVLMVENNAYCQKVLRKHWPDVSIIGDIKDVTKETIQEAITNATSQRLQNKTNKQEMEEERGGELQSEQSGDTEAMAFPKGGGQYSQRQTIREGEKCPKPRSPNQYESGRTGDNKSISPITLITGGFPCQPFSVAGKQRGKEDDRYLWPEMLRVISEVRPTWVVAENVAGLLRMGFDDCISDLESAGYETTSFLIPACAVNAPHRRDRVFIVAHSINPGDRTSESGDNGDRAQGNEGIEQHLRVWAVEPELGRVAHGIPKRVDRLRCLGNAVVPQQIYPILKAIAEIELNIPTTKGIECH</sequence>
<reference evidence="5" key="1">
    <citation type="journal article" date="2015" name="Nature">
        <title>Complex archaea that bridge the gap between prokaryotes and eukaryotes.</title>
        <authorList>
            <person name="Spang A."/>
            <person name="Saw J.H."/>
            <person name="Jorgensen S.L."/>
            <person name="Zaremba-Niedzwiedzka K."/>
            <person name="Martijn J."/>
            <person name="Lind A.E."/>
            <person name="van Eijk R."/>
            <person name="Schleper C."/>
            <person name="Guy L."/>
            <person name="Ettema T.J."/>
        </authorList>
    </citation>
    <scope>NUCLEOTIDE SEQUENCE</scope>
</reference>
<dbReference type="InterPro" id="IPR029063">
    <property type="entry name" value="SAM-dependent_MTases_sf"/>
</dbReference>
<evidence type="ECO:0000313" key="5">
    <source>
        <dbReference type="EMBL" id="KKL08359.1"/>
    </source>
</evidence>
<evidence type="ECO:0000256" key="1">
    <source>
        <dbReference type="ARBA" id="ARBA00022603"/>
    </source>
</evidence>
<keyword evidence="1" id="KW-0489">Methyltransferase</keyword>
<dbReference type="InterPro" id="IPR001525">
    <property type="entry name" value="C5_MeTfrase"/>
</dbReference>
<protein>
    <recommendedName>
        <fullName evidence="6">DNA (cytosine-5-)-methyltransferase</fullName>
    </recommendedName>
</protein>
<evidence type="ECO:0000256" key="2">
    <source>
        <dbReference type="ARBA" id="ARBA00022679"/>
    </source>
</evidence>
<dbReference type="AlphaFoldDB" id="A0A0F9AFP1"/>
<keyword evidence="2" id="KW-0808">Transferase</keyword>
<dbReference type="PRINTS" id="PR00105">
    <property type="entry name" value="C5METTRFRASE"/>
</dbReference>
<proteinExistence type="predicted"/>
<dbReference type="PANTHER" id="PTHR46098">
    <property type="entry name" value="TRNA (CYTOSINE(38)-C(5))-METHYLTRANSFERASE"/>
    <property type="match status" value="1"/>
</dbReference>
<dbReference type="Gene3D" id="3.40.50.150">
    <property type="entry name" value="Vaccinia Virus protein VP39"/>
    <property type="match status" value="1"/>
</dbReference>
<name>A0A0F9AFP1_9ZZZZ</name>
<dbReference type="SUPFAM" id="SSF53335">
    <property type="entry name" value="S-adenosyl-L-methionine-dependent methyltransferases"/>
    <property type="match status" value="1"/>
</dbReference>
<dbReference type="InterPro" id="IPR050750">
    <property type="entry name" value="C5-MTase"/>
</dbReference>
<feature type="region of interest" description="Disordered" evidence="4">
    <location>
        <begin position="67"/>
        <end position="140"/>
    </location>
</feature>
<dbReference type="Pfam" id="PF00145">
    <property type="entry name" value="DNA_methylase"/>
    <property type="match status" value="2"/>
</dbReference>
<comment type="caution">
    <text evidence="5">The sequence shown here is derived from an EMBL/GenBank/DDBJ whole genome shotgun (WGS) entry which is preliminary data.</text>
</comment>
<dbReference type="GO" id="GO:0032259">
    <property type="term" value="P:methylation"/>
    <property type="evidence" value="ECO:0007669"/>
    <property type="project" value="UniProtKB-KW"/>
</dbReference>
<feature type="compositionally biased region" description="Polar residues" evidence="4">
    <location>
        <begin position="67"/>
        <end position="77"/>
    </location>
</feature>
<dbReference type="PANTHER" id="PTHR46098:SF1">
    <property type="entry name" value="TRNA (CYTOSINE(38)-C(5))-METHYLTRANSFERASE"/>
    <property type="match status" value="1"/>
</dbReference>